<organism evidence="1 2">
    <name type="scientific">Peronospora belbahrii</name>
    <dbReference type="NCBI Taxonomy" id="622444"/>
    <lineage>
        <taxon>Eukaryota</taxon>
        <taxon>Sar</taxon>
        <taxon>Stramenopiles</taxon>
        <taxon>Oomycota</taxon>
        <taxon>Peronosporomycetes</taxon>
        <taxon>Peronosporales</taxon>
        <taxon>Peronosporaceae</taxon>
        <taxon>Peronospora</taxon>
    </lineage>
</organism>
<dbReference type="Proteomes" id="UP001158986">
    <property type="component" value="Unassembled WGS sequence"/>
</dbReference>
<evidence type="ECO:0000313" key="1">
    <source>
        <dbReference type="EMBL" id="CAH0515659.1"/>
    </source>
</evidence>
<accession>A0ABN8CSB4</accession>
<proteinExistence type="predicted"/>
<protein>
    <recommendedName>
        <fullName evidence="3">BZIP domain-containing protein</fullName>
    </recommendedName>
</protein>
<sequence>MNSQKTYYSTKKYRTCLNDDSPPTALKFMSNSERGKYYRRRRKQYGAHLEERVNTLRNEIAALEVSRQVQLELTLSQRQTPLGAAASIVKEYCLLFNHGAPVQMAVDEHDVSASLVAHASTAQRGFLQAVMNTDVQFGDFCGIEPLLGQWERYSLYHAAIEWTMKSLEVIELAEPEELVLNKYCEESRLMISINADLRVKFSRRTIEEVFPHLAGDKVLTQMLIGLEVTYPCINHFCFDPNGKIEWYTPEVDFVGALTRALKYPELVARVMGSALIEKDHLIGSKSGGRQLDVVEVEDENNRTEVCMPEMMEDTSTSMWPNDGKFVDVTVVSSDELVPELSYDRPKRLELSYILSTE</sequence>
<gene>
    <name evidence="1" type="ORF">PBS001_LOCUS2360</name>
</gene>
<evidence type="ECO:0000313" key="2">
    <source>
        <dbReference type="Proteomes" id="UP001158986"/>
    </source>
</evidence>
<name>A0ABN8CSB4_9STRA</name>
<keyword evidence="2" id="KW-1185">Reference proteome</keyword>
<evidence type="ECO:0008006" key="3">
    <source>
        <dbReference type="Google" id="ProtNLM"/>
    </source>
</evidence>
<reference evidence="1 2" key="1">
    <citation type="submission" date="2021-11" db="EMBL/GenBank/DDBJ databases">
        <authorList>
            <person name="Islam A."/>
            <person name="Islam S."/>
            <person name="Flora M.S."/>
            <person name="Rahman M."/>
            <person name="Ziaur R.M."/>
            <person name="Epstein J.H."/>
            <person name="Hassan M."/>
            <person name="Klassen M."/>
            <person name="Woodard K."/>
            <person name="Webb A."/>
            <person name="Webby R.J."/>
            <person name="El Zowalaty M.E."/>
        </authorList>
    </citation>
    <scope>NUCLEOTIDE SEQUENCE [LARGE SCALE GENOMIC DNA]</scope>
    <source>
        <strain evidence="1">Pbs1</strain>
    </source>
</reference>
<comment type="caution">
    <text evidence="1">The sequence shown here is derived from an EMBL/GenBank/DDBJ whole genome shotgun (WGS) entry which is preliminary data.</text>
</comment>
<dbReference type="EMBL" id="CAKLCB010000127">
    <property type="protein sequence ID" value="CAH0515659.1"/>
    <property type="molecule type" value="Genomic_DNA"/>
</dbReference>